<dbReference type="AlphaFoldDB" id="A0A1W1CFV5"/>
<dbReference type="InterPro" id="IPR030868">
    <property type="entry name" value="MqnA"/>
</dbReference>
<gene>
    <name evidence="3" type="ORF">MNB_SM-6-544</name>
</gene>
<dbReference type="InterPro" id="IPR003773">
    <property type="entry name" value="Menaquinone_biosynth"/>
</dbReference>
<name>A0A1W1CFV5_9ZZZZ</name>
<organism evidence="3">
    <name type="scientific">hydrothermal vent metagenome</name>
    <dbReference type="NCBI Taxonomy" id="652676"/>
    <lineage>
        <taxon>unclassified sequences</taxon>
        <taxon>metagenomes</taxon>
        <taxon>ecological metagenomes</taxon>
    </lineage>
</organism>
<dbReference type="HAMAP" id="MF_00995">
    <property type="entry name" value="MqnA"/>
    <property type="match status" value="1"/>
</dbReference>
<dbReference type="SUPFAM" id="SSF53850">
    <property type="entry name" value="Periplasmic binding protein-like II"/>
    <property type="match status" value="1"/>
</dbReference>
<proteinExistence type="inferred from homology"/>
<keyword evidence="1" id="KW-0474">Menaquinone biosynthesis</keyword>
<dbReference type="GO" id="GO:0016829">
    <property type="term" value="F:lyase activity"/>
    <property type="evidence" value="ECO:0007669"/>
    <property type="project" value="UniProtKB-KW"/>
</dbReference>
<accession>A0A1W1CFV5</accession>
<dbReference type="PANTHER" id="PTHR37690:SF1">
    <property type="entry name" value="CHORISMATE DEHYDRATASE"/>
    <property type="match status" value="1"/>
</dbReference>
<evidence type="ECO:0000256" key="1">
    <source>
        <dbReference type="ARBA" id="ARBA00022428"/>
    </source>
</evidence>
<dbReference type="GO" id="GO:0009234">
    <property type="term" value="P:menaquinone biosynthetic process"/>
    <property type="evidence" value="ECO:0007669"/>
    <property type="project" value="UniProtKB-KW"/>
</dbReference>
<dbReference type="EMBL" id="FPHK01000078">
    <property type="protein sequence ID" value="SFV64635.1"/>
    <property type="molecule type" value="Genomic_DNA"/>
</dbReference>
<protein>
    <submittedName>
        <fullName evidence="3">Menaquinone via 6-amino-6-deoxyfutalosine step 1</fullName>
    </submittedName>
</protein>
<dbReference type="Gene3D" id="3.40.190.10">
    <property type="entry name" value="Periplasmic binding protein-like II"/>
    <property type="match status" value="2"/>
</dbReference>
<evidence type="ECO:0000256" key="2">
    <source>
        <dbReference type="ARBA" id="ARBA00023239"/>
    </source>
</evidence>
<dbReference type="Pfam" id="PF02621">
    <property type="entry name" value="VitK2_biosynth"/>
    <property type="match status" value="2"/>
</dbReference>
<keyword evidence="2" id="KW-0456">Lyase</keyword>
<sequence>MIFGKIEYLNLLPFHIFMKRFLRSSQAKAIMDYKKAVPAKINSQFLSRRVDAAFISSIAAKKRQYVNLGIIAKKEVQSVLVIPSREDKTDKESASSNLLAQILEQNGEVLIGDKALKYALKNDDYIDLAQLWHKKYRLPFVFALLCYHKDKKRYKKIEKIFLKKEQKIPRYILQNAAIRTNIDTKDILHYLTLISYKLDNRAKKGLKKFYKEAKKH</sequence>
<dbReference type="PANTHER" id="PTHR37690">
    <property type="entry name" value="CHORISMATE DEHYDRATASE"/>
    <property type="match status" value="1"/>
</dbReference>
<evidence type="ECO:0000313" key="3">
    <source>
        <dbReference type="EMBL" id="SFV64635.1"/>
    </source>
</evidence>
<reference evidence="3" key="1">
    <citation type="submission" date="2016-10" db="EMBL/GenBank/DDBJ databases">
        <authorList>
            <person name="de Groot N.N."/>
        </authorList>
    </citation>
    <scope>NUCLEOTIDE SEQUENCE</scope>
</reference>